<name>A0A835UF12_VANPL</name>
<evidence type="ECO:0000313" key="2">
    <source>
        <dbReference type="EMBL" id="KAG0459232.1"/>
    </source>
</evidence>
<comment type="caution">
    <text evidence="2">The sequence shown here is derived from an EMBL/GenBank/DDBJ whole genome shotgun (WGS) entry which is preliminary data.</text>
</comment>
<proteinExistence type="predicted"/>
<gene>
    <name evidence="2" type="ORF">HPP92_022360</name>
</gene>
<protein>
    <submittedName>
        <fullName evidence="2">Uncharacterized protein</fullName>
    </submittedName>
</protein>
<feature type="chain" id="PRO_5033011486" evidence="1">
    <location>
        <begin position="26"/>
        <end position="103"/>
    </location>
</feature>
<dbReference type="AlphaFoldDB" id="A0A835UF12"/>
<sequence length="103" mass="11371">MGTRLFSILLAMLLVVAPFVQVVRCQVDATDDIAEVDGGELGIVGDEAQDYTEGILSSAPGVETMYLFPKNAARSDRKLIYLLDYIMKAKVRMTERMINGLEV</sequence>
<dbReference type="EMBL" id="JADCNM010000012">
    <property type="protein sequence ID" value="KAG0459232.1"/>
    <property type="molecule type" value="Genomic_DNA"/>
</dbReference>
<feature type="signal peptide" evidence="1">
    <location>
        <begin position="1"/>
        <end position="25"/>
    </location>
</feature>
<reference evidence="2 3" key="1">
    <citation type="journal article" date="2020" name="Nat. Food">
        <title>A phased Vanilla planifolia genome enables genetic improvement of flavour and production.</title>
        <authorList>
            <person name="Hasing T."/>
            <person name="Tang H."/>
            <person name="Brym M."/>
            <person name="Khazi F."/>
            <person name="Huang T."/>
            <person name="Chambers A.H."/>
        </authorList>
    </citation>
    <scope>NUCLEOTIDE SEQUENCE [LARGE SCALE GENOMIC DNA]</scope>
    <source>
        <tissue evidence="2">Leaf</tissue>
    </source>
</reference>
<keyword evidence="1" id="KW-0732">Signal</keyword>
<organism evidence="2 3">
    <name type="scientific">Vanilla planifolia</name>
    <name type="common">Vanilla</name>
    <dbReference type="NCBI Taxonomy" id="51239"/>
    <lineage>
        <taxon>Eukaryota</taxon>
        <taxon>Viridiplantae</taxon>
        <taxon>Streptophyta</taxon>
        <taxon>Embryophyta</taxon>
        <taxon>Tracheophyta</taxon>
        <taxon>Spermatophyta</taxon>
        <taxon>Magnoliopsida</taxon>
        <taxon>Liliopsida</taxon>
        <taxon>Asparagales</taxon>
        <taxon>Orchidaceae</taxon>
        <taxon>Vanilloideae</taxon>
        <taxon>Vanilleae</taxon>
        <taxon>Vanilla</taxon>
    </lineage>
</organism>
<dbReference type="OrthoDB" id="1926781at2759"/>
<evidence type="ECO:0000256" key="1">
    <source>
        <dbReference type="SAM" id="SignalP"/>
    </source>
</evidence>
<accession>A0A835UF12</accession>
<evidence type="ECO:0000313" key="3">
    <source>
        <dbReference type="Proteomes" id="UP000639772"/>
    </source>
</evidence>
<dbReference type="Proteomes" id="UP000639772">
    <property type="component" value="Chromosome 12"/>
</dbReference>